<comment type="caution">
    <text evidence="1">The sequence shown here is derived from an EMBL/GenBank/DDBJ whole genome shotgun (WGS) entry which is preliminary data.</text>
</comment>
<reference evidence="1" key="1">
    <citation type="submission" date="2014-06" db="EMBL/GenBank/DDBJ databases">
        <title>Whole Genome Sequences of Three Symbiotic Endozoicomonas Bacteria.</title>
        <authorList>
            <person name="Neave M.J."/>
            <person name="Apprill A."/>
            <person name="Voolstra C.R."/>
        </authorList>
    </citation>
    <scope>NUCLEOTIDE SEQUENCE [LARGE SCALE GENOMIC DNA]</scope>
    <source>
        <strain evidence="1">LMG 24815</strain>
    </source>
</reference>
<dbReference type="RefSeq" id="WP_034873992.1">
    <property type="nucleotide sequence ID" value="NZ_JOKG01000002.1"/>
</dbReference>
<sequence>MEQINTATESNINQLALLELSMELKALQRQRPRTPEDHRNRREQITAIGELISFINYVENNNEH</sequence>
<name>A0A081N6Z7_9GAMM</name>
<evidence type="ECO:0000313" key="1">
    <source>
        <dbReference type="EMBL" id="KEQ14220.1"/>
    </source>
</evidence>
<dbReference type="AlphaFoldDB" id="A0A081N6Z7"/>
<dbReference type="Proteomes" id="UP000028006">
    <property type="component" value="Unassembled WGS sequence"/>
</dbReference>
<accession>A0A081N6Z7</accession>
<dbReference type="EMBL" id="JOKG01000002">
    <property type="protein sequence ID" value="KEQ14220.1"/>
    <property type="molecule type" value="Genomic_DNA"/>
</dbReference>
<protein>
    <submittedName>
        <fullName evidence="1">Uncharacterized protein</fullName>
    </submittedName>
</protein>
<proteinExistence type="predicted"/>
<organism evidence="1 2">
    <name type="scientific">Endozoicomonas montiporae</name>
    <dbReference type="NCBI Taxonomy" id="1027273"/>
    <lineage>
        <taxon>Bacteria</taxon>
        <taxon>Pseudomonadati</taxon>
        <taxon>Pseudomonadota</taxon>
        <taxon>Gammaproteobacteria</taxon>
        <taxon>Oceanospirillales</taxon>
        <taxon>Endozoicomonadaceae</taxon>
        <taxon>Endozoicomonas</taxon>
    </lineage>
</organism>
<gene>
    <name evidence="1" type="ORF">GZ77_07290</name>
</gene>
<evidence type="ECO:0000313" key="2">
    <source>
        <dbReference type="Proteomes" id="UP000028006"/>
    </source>
</evidence>
<keyword evidence="2" id="KW-1185">Reference proteome</keyword>